<name>A0A3R9WGI3_9BACT</name>
<sequence length="130" mass="13704">MSHATGPFDVKLTPQDDKLDPTLARLIIDKQFHGDLEATSKGTMLSAGTAVKGSAGYVAIELVTGTLHGRTGTFVLQHSATMNRGIPSLSITVVPDSGTGELTGLTGTMNIIIVEGKHSYDFSYTLPLTE</sequence>
<protein>
    <submittedName>
        <fullName evidence="1">Uncharacterized protein DUF3224</fullName>
    </submittedName>
</protein>
<dbReference type="InterPro" id="IPR021607">
    <property type="entry name" value="DUF3224"/>
</dbReference>
<dbReference type="RefSeq" id="WP_125485267.1">
    <property type="nucleotide sequence ID" value="NZ_RSDW01000001.1"/>
</dbReference>
<dbReference type="EMBL" id="RSDW01000001">
    <property type="protein sequence ID" value="RSL16695.1"/>
    <property type="molecule type" value="Genomic_DNA"/>
</dbReference>
<evidence type="ECO:0000313" key="1">
    <source>
        <dbReference type="EMBL" id="RSL16695.1"/>
    </source>
</evidence>
<dbReference type="InterPro" id="IPR023159">
    <property type="entry name" value="SO1590-like_sf"/>
</dbReference>
<proteinExistence type="predicted"/>
<dbReference type="Gene3D" id="2.40.350.10">
    <property type="entry name" value="SO1590-like"/>
    <property type="match status" value="1"/>
</dbReference>
<comment type="caution">
    <text evidence="1">The sequence shown here is derived from an EMBL/GenBank/DDBJ whole genome shotgun (WGS) entry which is preliminary data.</text>
</comment>
<reference evidence="1 2" key="1">
    <citation type="submission" date="2018-12" db="EMBL/GenBank/DDBJ databases">
        <title>Sequencing of bacterial isolates from soil warming experiment in Harvard Forest, Massachusetts, USA.</title>
        <authorList>
            <person name="Deangelis K."/>
        </authorList>
    </citation>
    <scope>NUCLEOTIDE SEQUENCE [LARGE SCALE GENOMIC DNA]</scope>
    <source>
        <strain evidence="1 2">EB153</strain>
    </source>
</reference>
<dbReference type="OrthoDB" id="69764at2"/>
<accession>A0A3R9WGI3</accession>
<gene>
    <name evidence="1" type="ORF">EDE15_2216</name>
</gene>
<dbReference type="AlphaFoldDB" id="A0A3R9WGI3"/>
<evidence type="ECO:0000313" key="2">
    <source>
        <dbReference type="Proteomes" id="UP000269669"/>
    </source>
</evidence>
<dbReference type="Pfam" id="PF11528">
    <property type="entry name" value="DUF3224"/>
    <property type="match status" value="1"/>
</dbReference>
<organism evidence="1 2">
    <name type="scientific">Edaphobacter aggregans</name>
    <dbReference type="NCBI Taxonomy" id="570835"/>
    <lineage>
        <taxon>Bacteria</taxon>
        <taxon>Pseudomonadati</taxon>
        <taxon>Acidobacteriota</taxon>
        <taxon>Terriglobia</taxon>
        <taxon>Terriglobales</taxon>
        <taxon>Acidobacteriaceae</taxon>
        <taxon>Edaphobacter</taxon>
    </lineage>
</organism>
<dbReference type="Proteomes" id="UP000269669">
    <property type="component" value="Unassembled WGS sequence"/>
</dbReference>
<keyword evidence="2" id="KW-1185">Reference proteome</keyword>
<dbReference type="SUPFAM" id="SSF159238">
    <property type="entry name" value="SO1590-like"/>
    <property type="match status" value="1"/>
</dbReference>